<organism evidence="1">
    <name type="scientific">Cacopsylla melanoneura</name>
    <dbReference type="NCBI Taxonomy" id="428564"/>
    <lineage>
        <taxon>Eukaryota</taxon>
        <taxon>Metazoa</taxon>
        <taxon>Ecdysozoa</taxon>
        <taxon>Arthropoda</taxon>
        <taxon>Hexapoda</taxon>
        <taxon>Insecta</taxon>
        <taxon>Pterygota</taxon>
        <taxon>Neoptera</taxon>
        <taxon>Paraneoptera</taxon>
        <taxon>Hemiptera</taxon>
        <taxon>Sternorrhyncha</taxon>
        <taxon>Psylloidea</taxon>
        <taxon>Psyllidae</taxon>
        <taxon>Psyllinae</taxon>
        <taxon>Cacopsylla</taxon>
    </lineage>
</organism>
<evidence type="ECO:0000313" key="1">
    <source>
        <dbReference type="EMBL" id="CAG6713932.1"/>
    </source>
</evidence>
<name>A0A8D8V066_9HEMI</name>
<proteinExistence type="predicted"/>
<protein>
    <submittedName>
        <fullName evidence="1">Uncharacterized protein</fullName>
    </submittedName>
</protein>
<sequence length="110" mass="13078">MQHKHVVKTPWQIYVRDSYKMWQTYKIPTNFSLYTISGQPRWPVFQPRGRGFDSRPRIASPRRGINNHCQIYFQQDCLGGQLVRSLCFRLFSVGLPQEQSVHYAEAKDFR</sequence>
<reference evidence="1" key="1">
    <citation type="submission" date="2021-05" db="EMBL/GenBank/DDBJ databases">
        <authorList>
            <person name="Alioto T."/>
            <person name="Alioto T."/>
            <person name="Gomez Garrido J."/>
        </authorList>
    </citation>
    <scope>NUCLEOTIDE SEQUENCE</scope>
</reference>
<accession>A0A8D8V066</accession>
<dbReference type="EMBL" id="HBUF01351166">
    <property type="protein sequence ID" value="CAG6713928.1"/>
    <property type="molecule type" value="Transcribed_RNA"/>
</dbReference>
<dbReference type="EMBL" id="HBUF01351169">
    <property type="protein sequence ID" value="CAG6713932.1"/>
    <property type="molecule type" value="Transcribed_RNA"/>
</dbReference>
<dbReference type="AlphaFoldDB" id="A0A8D8V066"/>